<feature type="domain" description="Zn(2)-C6 fungal-type" evidence="6">
    <location>
        <begin position="67"/>
        <end position="99"/>
    </location>
</feature>
<sequence>MATSSTYHLMLKAAPKTCTPCRARKVRCDGVYPTCGSCSKARKSVHCVYVDPVPTASKGDLLQKGAACVPCRRKKKKCDASRPFCSTCRTANKEDDCQYDDGVHRSIKAELYDRIKELEERLRVYESQDRCISDSDSSSSRSSSERAICESTKDDSSATLFIEGSTNQSTNAAVLDIIPSYADLMTGDPFDLMSPVLRDSSGMEVFYMSDLTPMRDIFFSHRAQLGVCLSDEKVFAVRRGDVSNVVVHPVMVHVAQLWGALLQEESSYFRTLTENMQLQNLLEYLNDSREIPPPSTSLQAHGIVSMYYFTKGDLYKGREYLLKSAHLIMRYDLHLVRSSLSPNNDTIIVPSSDDELGAILQVFYMDKAAHVQFHVPCLFHPDLDSELYSLSEFYAIMRIDVFAVCARTTAATYIQEVQQLIRLWDDGKCCPTRSGQSFTKYLDLMQRIQFHLSCVKSRMLLNVDQDFSRALKLAEITDLTALTELHLLLASTDPDSRQACYHTAAQIVSIFSTFVDEDYSRLDPILTLALRACHKVLQQEYYVSPSLISREIIYHMRTVLQTTANRLKRRFGTPYIDVSLDL</sequence>
<dbReference type="SMART" id="SM00066">
    <property type="entry name" value="GAL4"/>
    <property type="match status" value="2"/>
</dbReference>
<dbReference type="AlphaFoldDB" id="A0AA39PMG4"/>
<dbReference type="Pfam" id="PF00172">
    <property type="entry name" value="Zn_clus"/>
    <property type="match status" value="2"/>
</dbReference>
<evidence type="ECO:0000259" key="6">
    <source>
        <dbReference type="PROSITE" id="PS50048"/>
    </source>
</evidence>
<evidence type="ECO:0000256" key="5">
    <source>
        <dbReference type="ARBA" id="ARBA00023242"/>
    </source>
</evidence>
<dbReference type="GO" id="GO:0008270">
    <property type="term" value="F:zinc ion binding"/>
    <property type="evidence" value="ECO:0007669"/>
    <property type="project" value="InterPro"/>
</dbReference>
<reference evidence="7" key="1">
    <citation type="submission" date="2023-06" db="EMBL/GenBank/DDBJ databases">
        <authorList>
            <consortium name="Lawrence Berkeley National Laboratory"/>
            <person name="Ahrendt S."/>
            <person name="Sahu N."/>
            <person name="Indic B."/>
            <person name="Wong-Bajracharya J."/>
            <person name="Merenyi Z."/>
            <person name="Ke H.-M."/>
            <person name="Monk M."/>
            <person name="Kocsube S."/>
            <person name="Drula E."/>
            <person name="Lipzen A."/>
            <person name="Balint B."/>
            <person name="Henrissat B."/>
            <person name="Andreopoulos B."/>
            <person name="Martin F.M."/>
            <person name="Harder C.B."/>
            <person name="Rigling D."/>
            <person name="Ford K.L."/>
            <person name="Foster G.D."/>
            <person name="Pangilinan J."/>
            <person name="Papanicolaou A."/>
            <person name="Barry K."/>
            <person name="LaButti K."/>
            <person name="Viragh M."/>
            <person name="Koriabine M."/>
            <person name="Yan M."/>
            <person name="Riley R."/>
            <person name="Champramary S."/>
            <person name="Plett K.L."/>
            <person name="Tsai I.J."/>
            <person name="Slot J."/>
            <person name="Sipos G."/>
            <person name="Plett J."/>
            <person name="Nagy L.G."/>
            <person name="Grigoriev I.V."/>
        </authorList>
    </citation>
    <scope>NUCLEOTIDE SEQUENCE</scope>
    <source>
        <strain evidence="7">HWK02</strain>
    </source>
</reference>
<dbReference type="InterPro" id="IPR050815">
    <property type="entry name" value="TF_fung"/>
</dbReference>
<gene>
    <name evidence="7" type="ORF">EDD18DRAFT_1192945</name>
</gene>
<evidence type="ECO:0000313" key="8">
    <source>
        <dbReference type="Proteomes" id="UP001175228"/>
    </source>
</evidence>
<evidence type="ECO:0000313" key="7">
    <source>
        <dbReference type="EMBL" id="KAK0487038.1"/>
    </source>
</evidence>
<proteinExistence type="predicted"/>
<dbReference type="PROSITE" id="PS50048">
    <property type="entry name" value="ZN2_CY6_FUNGAL_2"/>
    <property type="match status" value="2"/>
</dbReference>
<keyword evidence="8" id="KW-1185">Reference proteome</keyword>
<dbReference type="GO" id="GO:0000981">
    <property type="term" value="F:DNA-binding transcription factor activity, RNA polymerase II-specific"/>
    <property type="evidence" value="ECO:0007669"/>
    <property type="project" value="InterPro"/>
</dbReference>
<organism evidence="7 8">
    <name type="scientific">Armillaria luteobubalina</name>
    <dbReference type="NCBI Taxonomy" id="153913"/>
    <lineage>
        <taxon>Eukaryota</taxon>
        <taxon>Fungi</taxon>
        <taxon>Dikarya</taxon>
        <taxon>Basidiomycota</taxon>
        <taxon>Agaricomycotina</taxon>
        <taxon>Agaricomycetes</taxon>
        <taxon>Agaricomycetidae</taxon>
        <taxon>Agaricales</taxon>
        <taxon>Marasmiineae</taxon>
        <taxon>Physalacriaceae</taxon>
        <taxon>Armillaria</taxon>
    </lineage>
</organism>
<name>A0AA39PMG4_9AGAR</name>
<dbReference type="PANTHER" id="PTHR47338">
    <property type="entry name" value="ZN(II)2CYS6 TRANSCRIPTION FACTOR (EUROFUNG)-RELATED"/>
    <property type="match status" value="1"/>
</dbReference>
<keyword evidence="4" id="KW-0804">Transcription</keyword>
<dbReference type="CDD" id="cd00067">
    <property type="entry name" value="GAL4"/>
    <property type="match status" value="2"/>
</dbReference>
<dbReference type="Gene3D" id="4.10.240.10">
    <property type="entry name" value="Zn(2)-C6 fungal-type DNA-binding domain"/>
    <property type="match status" value="2"/>
</dbReference>
<dbReference type="PROSITE" id="PS00463">
    <property type="entry name" value="ZN2_CY6_FUNGAL_1"/>
    <property type="match status" value="2"/>
</dbReference>
<evidence type="ECO:0000256" key="2">
    <source>
        <dbReference type="ARBA" id="ARBA00022723"/>
    </source>
</evidence>
<dbReference type="PANTHER" id="PTHR47338:SF29">
    <property type="entry name" value="ZN(2)-C6 FUNGAL-TYPE DOMAIN-CONTAINING PROTEIN"/>
    <property type="match status" value="1"/>
</dbReference>
<keyword evidence="5" id="KW-0539">Nucleus</keyword>
<keyword evidence="3" id="KW-0805">Transcription regulation</keyword>
<dbReference type="EMBL" id="JAUEPU010000043">
    <property type="protein sequence ID" value="KAK0487038.1"/>
    <property type="molecule type" value="Genomic_DNA"/>
</dbReference>
<dbReference type="Proteomes" id="UP001175228">
    <property type="component" value="Unassembled WGS sequence"/>
</dbReference>
<comment type="caution">
    <text evidence="7">The sequence shown here is derived from an EMBL/GenBank/DDBJ whole genome shotgun (WGS) entry which is preliminary data.</text>
</comment>
<keyword evidence="2" id="KW-0479">Metal-binding</keyword>
<dbReference type="SUPFAM" id="SSF57701">
    <property type="entry name" value="Zn2/Cys6 DNA-binding domain"/>
    <property type="match status" value="2"/>
</dbReference>
<protein>
    <recommendedName>
        <fullName evidence="6">Zn(2)-C6 fungal-type domain-containing protein</fullName>
    </recommendedName>
</protein>
<evidence type="ECO:0000256" key="3">
    <source>
        <dbReference type="ARBA" id="ARBA00023015"/>
    </source>
</evidence>
<dbReference type="GO" id="GO:0005634">
    <property type="term" value="C:nucleus"/>
    <property type="evidence" value="ECO:0007669"/>
    <property type="project" value="UniProtKB-SubCell"/>
</dbReference>
<evidence type="ECO:0000256" key="4">
    <source>
        <dbReference type="ARBA" id="ARBA00023163"/>
    </source>
</evidence>
<dbReference type="CDD" id="cd12148">
    <property type="entry name" value="fungal_TF_MHR"/>
    <property type="match status" value="1"/>
</dbReference>
<feature type="domain" description="Zn(2)-C6 fungal-type" evidence="6">
    <location>
        <begin position="17"/>
        <end position="49"/>
    </location>
</feature>
<dbReference type="InterPro" id="IPR001138">
    <property type="entry name" value="Zn2Cys6_DnaBD"/>
</dbReference>
<accession>A0AA39PMG4</accession>
<dbReference type="InterPro" id="IPR036864">
    <property type="entry name" value="Zn2-C6_fun-type_DNA-bd_sf"/>
</dbReference>
<comment type="subcellular location">
    <subcellularLocation>
        <location evidence="1">Nucleus</location>
    </subcellularLocation>
</comment>
<evidence type="ECO:0000256" key="1">
    <source>
        <dbReference type="ARBA" id="ARBA00004123"/>
    </source>
</evidence>